<dbReference type="Proteomes" id="UP001305652">
    <property type="component" value="Chromosome"/>
</dbReference>
<keyword evidence="3" id="KW-1185">Reference proteome</keyword>
<name>A0AAX4FVB3_9EURY</name>
<feature type="transmembrane region" description="Helical" evidence="1">
    <location>
        <begin position="5"/>
        <end position="24"/>
    </location>
</feature>
<dbReference type="PROSITE" id="PS51257">
    <property type="entry name" value="PROKAR_LIPOPROTEIN"/>
    <property type="match status" value="1"/>
</dbReference>
<accession>A0AAX4FVB3</accession>
<sequence length="230" mass="25302">MRRPILAVIVGVIAVYACMHFFILPEAPDVTRIENITHLESPAYHPAILALWEIAVESTGVENESARLLQLEVNLAEDGAIRVIWLYFYGMEAGEQHGYEAYVGPGGTVSAKSQKFNFSVQGVHPLELLREVDAIALEDIPFRDRGMRLLVSVNAYGDHYNETRGRLYEVSKGAFMPVKEATFGPDVSWYTITIIPNSGAGSPPSGEELPDCIIAFTRQDLAAADSVIYG</sequence>
<evidence type="ECO:0000313" key="3">
    <source>
        <dbReference type="Proteomes" id="UP001305652"/>
    </source>
</evidence>
<keyword evidence="1" id="KW-0472">Membrane</keyword>
<dbReference type="GeneID" id="85731649"/>
<dbReference type="RefSeq" id="WP_318621570.1">
    <property type="nucleotide sequence ID" value="NZ_CP137642.1"/>
</dbReference>
<dbReference type="EMBL" id="CP137642">
    <property type="protein sequence ID" value="WOX57824.1"/>
    <property type="molecule type" value="Genomic_DNA"/>
</dbReference>
<keyword evidence="1" id="KW-0812">Transmembrane</keyword>
<evidence type="ECO:0000256" key="1">
    <source>
        <dbReference type="SAM" id="Phobius"/>
    </source>
</evidence>
<gene>
    <name evidence="2" type="ORF">R6Y96_00790</name>
</gene>
<dbReference type="KEGG" id="mrc:R6Y96_00790"/>
<dbReference type="AlphaFoldDB" id="A0AAX4FVB3"/>
<organism evidence="2 3">
    <name type="scientific">Methanoculleus receptaculi</name>
    <dbReference type="NCBI Taxonomy" id="394967"/>
    <lineage>
        <taxon>Archaea</taxon>
        <taxon>Methanobacteriati</taxon>
        <taxon>Methanobacteriota</taxon>
        <taxon>Stenosarchaea group</taxon>
        <taxon>Methanomicrobia</taxon>
        <taxon>Methanomicrobiales</taxon>
        <taxon>Methanomicrobiaceae</taxon>
        <taxon>Methanoculleus</taxon>
    </lineage>
</organism>
<keyword evidence="1" id="KW-1133">Transmembrane helix</keyword>
<protein>
    <submittedName>
        <fullName evidence="2">Uncharacterized protein</fullName>
    </submittedName>
</protein>
<reference evidence="2 3" key="1">
    <citation type="submission" date="2023-10" db="EMBL/GenBank/DDBJ databases">
        <title>The complete genome sequence of Methanoculleus receptaculi DSM 18860.</title>
        <authorList>
            <person name="Lai S.-J."/>
            <person name="You Y.-T."/>
            <person name="Chen S.-C."/>
        </authorList>
    </citation>
    <scope>NUCLEOTIDE SEQUENCE [LARGE SCALE GENOMIC DNA]</scope>
    <source>
        <strain evidence="2 3">DSM 18860</strain>
    </source>
</reference>
<evidence type="ECO:0000313" key="2">
    <source>
        <dbReference type="EMBL" id="WOX57824.1"/>
    </source>
</evidence>
<proteinExistence type="predicted"/>